<accession>A0A5N6TGI4</accession>
<keyword evidence="2" id="KW-1133">Transmembrane helix</keyword>
<dbReference type="EMBL" id="ML742346">
    <property type="protein sequence ID" value="KAE8145436.1"/>
    <property type="molecule type" value="Genomic_DNA"/>
</dbReference>
<feature type="transmembrane region" description="Helical" evidence="2">
    <location>
        <begin position="140"/>
        <end position="161"/>
    </location>
</feature>
<organism evidence="3 4">
    <name type="scientific">Aspergillus avenaceus</name>
    <dbReference type="NCBI Taxonomy" id="36643"/>
    <lineage>
        <taxon>Eukaryota</taxon>
        <taxon>Fungi</taxon>
        <taxon>Dikarya</taxon>
        <taxon>Ascomycota</taxon>
        <taxon>Pezizomycotina</taxon>
        <taxon>Eurotiomycetes</taxon>
        <taxon>Eurotiomycetidae</taxon>
        <taxon>Eurotiales</taxon>
        <taxon>Aspergillaceae</taxon>
        <taxon>Aspergillus</taxon>
        <taxon>Aspergillus subgen. Circumdati</taxon>
    </lineage>
</organism>
<keyword evidence="2" id="KW-0472">Membrane</keyword>
<feature type="region of interest" description="Disordered" evidence="1">
    <location>
        <begin position="361"/>
        <end position="445"/>
    </location>
</feature>
<feature type="transmembrane region" description="Helical" evidence="2">
    <location>
        <begin position="21"/>
        <end position="42"/>
    </location>
</feature>
<reference evidence="3 4" key="1">
    <citation type="submission" date="2019-04" db="EMBL/GenBank/DDBJ databases">
        <title>Friends and foes A comparative genomics study of 23 Aspergillus species from section Flavi.</title>
        <authorList>
            <consortium name="DOE Joint Genome Institute"/>
            <person name="Kjaerbolling I."/>
            <person name="Vesth T."/>
            <person name="Frisvad J.C."/>
            <person name="Nybo J.L."/>
            <person name="Theobald S."/>
            <person name="Kildgaard S."/>
            <person name="Isbrandt T."/>
            <person name="Kuo A."/>
            <person name="Sato A."/>
            <person name="Lyhne E.K."/>
            <person name="Kogle M.E."/>
            <person name="Wiebenga A."/>
            <person name="Kun R.S."/>
            <person name="Lubbers R.J."/>
            <person name="Makela M.R."/>
            <person name="Barry K."/>
            <person name="Chovatia M."/>
            <person name="Clum A."/>
            <person name="Daum C."/>
            <person name="Haridas S."/>
            <person name="He G."/>
            <person name="LaButti K."/>
            <person name="Lipzen A."/>
            <person name="Mondo S."/>
            <person name="Riley R."/>
            <person name="Salamov A."/>
            <person name="Simmons B.A."/>
            <person name="Magnuson J.K."/>
            <person name="Henrissat B."/>
            <person name="Mortensen U.H."/>
            <person name="Larsen T.O."/>
            <person name="Devries R.P."/>
            <person name="Grigoriev I.V."/>
            <person name="Machida M."/>
            <person name="Baker S.E."/>
            <person name="Andersen M.R."/>
        </authorList>
    </citation>
    <scope>NUCLEOTIDE SEQUENCE [LARGE SCALE GENOMIC DNA]</scope>
    <source>
        <strain evidence="3 4">IBT 18842</strain>
    </source>
</reference>
<keyword evidence="2" id="KW-0812">Transmembrane</keyword>
<name>A0A5N6TGI4_ASPAV</name>
<feature type="transmembrane region" description="Helical" evidence="2">
    <location>
        <begin position="54"/>
        <end position="76"/>
    </location>
</feature>
<gene>
    <name evidence="3" type="ORF">BDV25DRAFT_144660</name>
</gene>
<protein>
    <submittedName>
        <fullName evidence="3">Uncharacterized protein</fullName>
    </submittedName>
</protein>
<evidence type="ECO:0000313" key="3">
    <source>
        <dbReference type="EMBL" id="KAE8145436.1"/>
    </source>
</evidence>
<evidence type="ECO:0000256" key="2">
    <source>
        <dbReference type="SAM" id="Phobius"/>
    </source>
</evidence>
<feature type="region of interest" description="Disordered" evidence="1">
    <location>
        <begin position="270"/>
        <end position="330"/>
    </location>
</feature>
<dbReference type="AlphaFoldDB" id="A0A5N6TGI4"/>
<proteinExistence type="predicted"/>
<dbReference type="Proteomes" id="UP000325780">
    <property type="component" value="Unassembled WGS sequence"/>
</dbReference>
<feature type="compositionally biased region" description="Polar residues" evidence="1">
    <location>
        <begin position="502"/>
        <end position="519"/>
    </location>
</feature>
<evidence type="ECO:0000256" key="1">
    <source>
        <dbReference type="SAM" id="MobiDB-lite"/>
    </source>
</evidence>
<keyword evidence="4" id="KW-1185">Reference proteome</keyword>
<feature type="compositionally biased region" description="Basic and acidic residues" evidence="1">
    <location>
        <begin position="530"/>
        <end position="548"/>
    </location>
</feature>
<feature type="region of interest" description="Disordered" evidence="1">
    <location>
        <begin position="474"/>
        <end position="584"/>
    </location>
</feature>
<dbReference type="OrthoDB" id="4226885at2759"/>
<feature type="compositionally biased region" description="Low complexity" evidence="1">
    <location>
        <begin position="361"/>
        <end position="374"/>
    </location>
</feature>
<sequence>MANTPMSSKKGGSWTKVVIFISLYILLLESVIEWALVLYLYVDQRVDMKMTPSLILALIASFFTAPLAVLHSLLAWQYNKVSGYSAQKTMLRTTCTYLLRLTTIIWLAASVAGLVVVSQHASCLPDTANGSFWKVGVSCALHRAVVIVAVLSFMTVCLYFCSRELCERPYDVSLLGVYRRQRSVCDESIFSSSSLESEALKNEVPYFCPGAETAFGARNPYCPSTENSFDKATAINIQYPTPAHARHHLGPDGNLLENADVLSGSTLATYNGPVRTSRGASLSADLPTTFHTPPPIPNDPPFLHAPAVELPGSTADEQTSSHKRQKSSLSSLRKYLPKAFPLSQPLSADPQIQALADPNVPQATTAKPTQKQATSKPPSTAQQIPDEKEALVAPGTAQISPPRLPMSHESTNTLPRSLSSSSSDAPEVVPPAPLKVQTPPHTTPIRRTIHRHQPTYTIIPPNPLAWHPVNRTTSHRASVVEPDRQPSQSTSTTRPKERRRSQPYQLDQTQVPPRQTRSQYHPHHRNSYRGRYEPRRAPSQSRRPDVEIHYPSTRRPRSSTCGGLGATGALDSIRETGASVDETRDVIPNAHTYRGATRTSMAP</sequence>
<evidence type="ECO:0000313" key="4">
    <source>
        <dbReference type="Proteomes" id="UP000325780"/>
    </source>
</evidence>
<feature type="transmembrane region" description="Helical" evidence="2">
    <location>
        <begin position="97"/>
        <end position="120"/>
    </location>
</feature>